<dbReference type="eggNOG" id="COG0367">
    <property type="taxonomic scope" value="Bacteria"/>
</dbReference>
<evidence type="ECO:0000313" key="7">
    <source>
        <dbReference type="Proteomes" id="UP000028542"/>
    </source>
</evidence>
<dbReference type="InterPro" id="IPR051786">
    <property type="entry name" value="ASN_synthetase/amidase"/>
</dbReference>
<comment type="caution">
    <text evidence="6">The sequence shown here is derived from an EMBL/GenBank/DDBJ whole genome shotgun (WGS) entry which is preliminary data.</text>
</comment>
<evidence type="ECO:0000259" key="5">
    <source>
        <dbReference type="Pfam" id="PF00733"/>
    </source>
</evidence>
<protein>
    <recommendedName>
        <fullName evidence="2">asparagine synthase (glutamine-hydrolyzing)</fullName>
        <ecNumber evidence="2">6.3.5.4</ecNumber>
    </recommendedName>
</protein>
<dbReference type="EMBL" id="JPMD01000001">
    <property type="protein sequence ID" value="KEZ88752.1"/>
    <property type="molecule type" value="Genomic_DNA"/>
</dbReference>
<keyword evidence="7" id="KW-1185">Reference proteome</keyword>
<comment type="catalytic activity">
    <reaction evidence="4">
        <text>L-aspartate + L-glutamine + ATP + H2O = L-asparagine + L-glutamate + AMP + diphosphate + H(+)</text>
        <dbReference type="Rhea" id="RHEA:12228"/>
        <dbReference type="ChEBI" id="CHEBI:15377"/>
        <dbReference type="ChEBI" id="CHEBI:15378"/>
        <dbReference type="ChEBI" id="CHEBI:29985"/>
        <dbReference type="ChEBI" id="CHEBI:29991"/>
        <dbReference type="ChEBI" id="CHEBI:30616"/>
        <dbReference type="ChEBI" id="CHEBI:33019"/>
        <dbReference type="ChEBI" id="CHEBI:58048"/>
        <dbReference type="ChEBI" id="CHEBI:58359"/>
        <dbReference type="ChEBI" id="CHEBI:456215"/>
        <dbReference type="EC" id="6.3.5.4"/>
    </reaction>
</comment>
<accession>A0A084JIG8</accession>
<dbReference type="GO" id="GO:0004066">
    <property type="term" value="F:asparagine synthase (glutamine-hydrolyzing) activity"/>
    <property type="evidence" value="ECO:0007669"/>
    <property type="project" value="UniProtKB-EC"/>
</dbReference>
<dbReference type="SUPFAM" id="SSF52402">
    <property type="entry name" value="Adenine nucleotide alpha hydrolases-like"/>
    <property type="match status" value="1"/>
</dbReference>
<evidence type="ECO:0000256" key="3">
    <source>
        <dbReference type="ARBA" id="ARBA00022888"/>
    </source>
</evidence>
<dbReference type="PANTHER" id="PTHR43284">
    <property type="entry name" value="ASPARAGINE SYNTHETASE (GLUTAMINE-HYDROLYZING)"/>
    <property type="match status" value="1"/>
</dbReference>
<dbReference type="Pfam" id="PF00733">
    <property type="entry name" value="Asn_synthase"/>
    <property type="match status" value="1"/>
</dbReference>
<dbReference type="Proteomes" id="UP000028542">
    <property type="component" value="Unassembled WGS sequence"/>
</dbReference>
<dbReference type="EC" id="6.3.5.4" evidence="2"/>
<dbReference type="Gene3D" id="3.40.50.620">
    <property type="entry name" value="HUPs"/>
    <property type="match status" value="1"/>
</dbReference>
<dbReference type="RefSeq" id="WP_035129134.1">
    <property type="nucleotide sequence ID" value="NZ_JPMD01000001.1"/>
</dbReference>
<keyword evidence="3" id="KW-0061">Asparagine biosynthesis</keyword>
<dbReference type="InterPro" id="IPR029055">
    <property type="entry name" value="Ntn_hydrolases_N"/>
</dbReference>
<proteinExistence type="predicted"/>
<dbReference type="InterPro" id="IPR014729">
    <property type="entry name" value="Rossmann-like_a/b/a_fold"/>
</dbReference>
<dbReference type="InterPro" id="IPR001962">
    <property type="entry name" value="Asn_synthase"/>
</dbReference>
<organism evidence="6 7">
    <name type="scientific">Clostridium sulfidigenes</name>
    <dbReference type="NCBI Taxonomy" id="318464"/>
    <lineage>
        <taxon>Bacteria</taxon>
        <taxon>Bacillati</taxon>
        <taxon>Bacillota</taxon>
        <taxon>Clostridia</taxon>
        <taxon>Eubacteriales</taxon>
        <taxon>Clostridiaceae</taxon>
        <taxon>Clostridium</taxon>
    </lineage>
</organism>
<evidence type="ECO:0000256" key="2">
    <source>
        <dbReference type="ARBA" id="ARBA00012737"/>
    </source>
</evidence>
<evidence type="ECO:0000256" key="1">
    <source>
        <dbReference type="ARBA" id="ARBA00005187"/>
    </source>
</evidence>
<dbReference type="GO" id="GO:0006529">
    <property type="term" value="P:asparagine biosynthetic process"/>
    <property type="evidence" value="ECO:0007669"/>
    <property type="project" value="UniProtKB-KW"/>
</dbReference>
<name>A0A084JIG8_9CLOT</name>
<sequence>MIKLVDHSFKWYIKDNISVIGYAFIEEEYLNDEELAYYIKVNLDKYKDLNKILTELNGFFSIVIESGENIYLCCDRTRSFPLFYYIDHEGIRISNFTKEIVGEKIELDSEAVEEFKYSSFVTGGDTLIKNLKAVQAGEFITINKYNYEVLKNTYYEFAHKEYLDIHKVELIKTIHEKYMGVFKRLIRSVEGRTIVIPLSGGYDSRLIVQMLYLLNYKNIICFSYGKLGNKESLISKKVAEHFGFKWIFIEYTESKLKAMYEDIDKCENFASNYVSVIHLQDYIAIKEMKENSLIPDDSVIVPGHSGDFIAGSHIKQCLTKNMKNHNTINNEIIKSHYNLFKIRNYKSIKARVNKNYKVIGTNSIKNNISHFEKFDWRERQCKFIINSVRMYELFNFQWRIPLWDFELIDYWCEIGYRYRINRNLYIEYANGLELEQGLHLNQNNVKSEKSCGVGVVIKEKIKESFLGGILRFIKFIISYDKKEFGFNNLMKRHTFIKKGIMGAINDNSIFADEYLLKVLKRSRSK</sequence>
<keyword evidence="3" id="KW-0028">Amino-acid biosynthesis</keyword>
<dbReference type="AlphaFoldDB" id="A0A084JIG8"/>
<comment type="pathway">
    <text evidence="1">Amino-acid biosynthesis; L-asparagine biosynthesis; L-asparagine from L-aspartate (L-Gln route): step 1/1.</text>
</comment>
<evidence type="ECO:0000313" key="6">
    <source>
        <dbReference type="EMBL" id="KEZ88752.1"/>
    </source>
</evidence>
<dbReference type="SUPFAM" id="SSF56235">
    <property type="entry name" value="N-terminal nucleophile aminohydrolases (Ntn hydrolases)"/>
    <property type="match status" value="1"/>
</dbReference>
<feature type="domain" description="Asparagine synthetase" evidence="5">
    <location>
        <begin position="194"/>
        <end position="422"/>
    </location>
</feature>
<dbReference type="Gene3D" id="3.60.20.10">
    <property type="entry name" value="Glutamine Phosphoribosylpyrophosphate, subunit 1, domain 1"/>
    <property type="match status" value="1"/>
</dbReference>
<evidence type="ECO:0000256" key="4">
    <source>
        <dbReference type="ARBA" id="ARBA00048741"/>
    </source>
</evidence>
<dbReference type="STRING" id="318464.IO99_00855"/>
<reference evidence="6 7" key="1">
    <citation type="submission" date="2014-07" db="EMBL/GenBank/DDBJ databases">
        <title>Draft genome of Clostridium sulfidigenes 113A isolated from sediments associated with methane hydrate from Krishna Godavari basin.</title>
        <authorList>
            <person name="Honkalas V.S."/>
            <person name="Dabir A.P."/>
            <person name="Arora P."/>
            <person name="Dhakephalkar P.K."/>
        </authorList>
    </citation>
    <scope>NUCLEOTIDE SEQUENCE [LARGE SCALE GENOMIC DNA]</scope>
    <source>
        <strain evidence="6 7">113A</strain>
    </source>
</reference>
<gene>
    <name evidence="6" type="ORF">IO99_00855</name>
</gene>
<dbReference type="PANTHER" id="PTHR43284:SF1">
    <property type="entry name" value="ASPARAGINE SYNTHETASE"/>
    <property type="match status" value="1"/>
</dbReference>